<dbReference type="EMBL" id="CAKMRJ010001112">
    <property type="protein sequence ID" value="CAH1421976.1"/>
    <property type="molecule type" value="Genomic_DNA"/>
</dbReference>
<gene>
    <name evidence="2" type="ORF">LVIROSA_LOCUS9342</name>
</gene>
<keyword evidence="3" id="KW-1185">Reference proteome</keyword>
<dbReference type="AlphaFoldDB" id="A0AAU9M8Y0"/>
<dbReference type="PANTHER" id="PTHR31704">
    <property type="entry name" value="MYB/SANT-LIKE DNA-BINDING DOMAIN PROTEIN-RELATED"/>
    <property type="match status" value="1"/>
</dbReference>
<evidence type="ECO:0000313" key="3">
    <source>
        <dbReference type="Proteomes" id="UP001157418"/>
    </source>
</evidence>
<dbReference type="PANTHER" id="PTHR31704:SF37">
    <property type="entry name" value="HEAT SHOCK PROTEIN"/>
    <property type="match status" value="1"/>
</dbReference>
<accession>A0AAU9M8Y0</accession>
<sequence length="142" mass="16858">MDSNTERRLPLWDTPTHMVFVELCLNEARLGNKPGSHFNKAGYDNLINNMKEQTGKTLNHKQIKIDWESMKRDWRLFDRLMRLESGIGWDPVNKSIVASSEWWDEKIKVDKDYDKFRGKNLEMYQTHYVALFRDYVTVGDIS</sequence>
<organism evidence="2 3">
    <name type="scientific">Lactuca virosa</name>
    <dbReference type="NCBI Taxonomy" id="75947"/>
    <lineage>
        <taxon>Eukaryota</taxon>
        <taxon>Viridiplantae</taxon>
        <taxon>Streptophyta</taxon>
        <taxon>Embryophyta</taxon>
        <taxon>Tracheophyta</taxon>
        <taxon>Spermatophyta</taxon>
        <taxon>Magnoliopsida</taxon>
        <taxon>eudicotyledons</taxon>
        <taxon>Gunneridae</taxon>
        <taxon>Pentapetalae</taxon>
        <taxon>asterids</taxon>
        <taxon>campanulids</taxon>
        <taxon>Asterales</taxon>
        <taxon>Asteraceae</taxon>
        <taxon>Cichorioideae</taxon>
        <taxon>Cichorieae</taxon>
        <taxon>Lactucinae</taxon>
        <taxon>Lactuca</taxon>
    </lineage>
</organism>
<protein>
    <recommendedName>
        <fullName evidence="1">Myb/SANT-like domain-containing protein</fullName>
    </recommendedName>
</protein>
<feature type="domain" description="Myb/SANT-like" evidence="1">
    <location>
        <begin position="12"/>
        <end position="105"/>
    </location>
</feature>
<reference evidence="2 3" key="1">
    <citation type="submission" date="2022-01" db="EMBL/GenBank/DDBJ databases">
        <authorList>
            <person name="Xiong W."/>
            <person name="Schranz E."/>
        </authorList>
    </citation>
    <scope>NUCLEOTIDE SEQUENCE [LARGE SCALE GENOMIC DNA]</scope>
</reference>
<comment type="caution">
    <text evidence="2">The sequence shown here is derived from an EMBL/GenBank/DDBJ whole genome shotgun (WGS) entry which is preliminary data.</text>
</comment>
<dbReference type="Proteomes" id="UP001157418">
    <property type="component" value="Unassembled WGS sequence"/>
</dbReference>
<evidence type="ECO:0000313" key="2">
    <source>
        <dbReference type="EMBL" id="CAH1421976.1"/>
    </source>
</evidence>
<name>A0AAU9M8Y0_9ASTR</name>
<evidence type="ECO:0000259" key="1">
    <source>
        <dbReference type="Pfam" id="PF12776"/>
    </source>
</evidence>
<proteinExistence type="predicted"/>
<dbReference type="Pfam" id="PF12776">
    <property type="entry name" value="Myb_DNA-bind_3"/>
    <property type="match status" value="1"/>
</dbReference>
<dbReference type="InterPro" id="IPR024752">
    <property type="entry name" value="Myb/SANT-like_dom"/>
</dbReference>